<accession>A0ABD2QCB1</accession>
<comment type="caution">
    <text evidence="2">The sequence shown here is derived from an EMBL/GenBank/DDBJ whole genome shotgun (WGS) entry which is preliminary data.</text>
</comment>
<dbReference type="AlphaFoldDB" id="A0ABD2QCB1"/>
<keyword evidence="3" id="KW-1185">Reference proteome</keyword>
<dbReference type="PANTHER" id="PTHR23179:SF3">
    <property type="entry name" value="RHO GTPASE-ACTIVATING PROTEIN 20"/>
    <property type="match status" value="1"/>
</dbReference>
<reference evidence="2 3" key="1">
    <citation type="submission" date="2024-11" db="EMBL/GenBank/DDBJ databases">
        <title>Adaptive evolution of stress response genes in parasites aligns with host niche diversity.</title>
        <authorList>
            <person name="Hahn C."/>
            <person name="Resl P."/>
        </authorList>
    </citation>
    <scope>NUCLEOTIDE SEQUENCE [LARGE SCALE GENOMIC DNA]</scope>
    <source>
        <strain evidence="2">EGGRZ-B1_66</strain>
        <tissue evidence="2">Body</tissue>
    </source>
</reference>
<evidence type="ECO:0000259" key="1">
    <source>
        <dbReference type="PROSITE" id="PS50238"/>
    </source>
</evidence>
<protein>
    <recommendedName>
        <fullName evidence="1">Rho-GAP domain-containing protein</fullName>
    </recommendedName>
</protein>
<dbReference type="SUPFAM" id="SSF48350">
    <property type="entry name" value="GTPase activation domain, GAP"/>
    <property type="match status" value="1"/>
</dbReference>
<proteinExistence type="predicted"/>
<dbReference type="InterPro" id="IPR008936">
    <property type="entry name" value="Rho_GTPase_activation_prot"/>
</dbReference>
<dbReference type="EMBL" id="JBJKFK010000414">
    <property type="protein sequence ID" value="KAL3317200.1"/>
    <property type="molecule type" value="Genomic_DNA"/>
</dbReference>
<gene>
    <name evidence="2" type="ORF">Ciccas_004136</name>
</gene>
<sequence>MSKKDRDSIDVHLLRMGYIIKSMDQSDNKIYQLEGFEHPLLIVIHHSCNEAQLYRLYGEFLHSTTNSLNSSTSNESFDYPSKPKDGLKVDLIFWIKDKLPCQYSLEQCESTEMMKRHSPSRLQNFLQGIENKGTYSEDISSSSTGNNERYKKLPNILKKVKKDRRTSGGAGAISYISNNHDERLRIFGRNPVEIWPDGRISESLLVSRIFCSAYNPLKSMFAIVCHLGSEVEGIFRRCCVKNQVDAMKEIVDNSDEVIKVSACPPLVAATVLKQYFAKIPTSILGNENWNEWQRLMKNGKLSERVKLAQR</sequence>
<evidence type="ECO:0000313" key="3">
    <source>
        <dbReference type="Proteomes" id="UP001626550"/>
    </source>
</evidence>
<evidence type="ECO:0000313" key="2">
    <source>
        <dbReference type="EMBL" id="KAL3317200.1"/>
    </source>
</evidence>
<dbReference type="InterPro" id="IPR000198">
    <property type="entry name" value="RhoGAP_dom"/>
</dbReference>
<feature type="domain" description="Rho-GAP" evidence="1">
    <location>
        <begin position="198"/>
        <end position="310"/>
    </location>
</feature>
<organism evidence="2 3">
    <name type="scientific">Cichlidogyrus casuarinus</name>
    <dbReference type="NCBI Taxonomy" id="1844966"/>
    <lineage>
        <taxon>Eukaryota</taxon>
        <taxon>Metazoa</taxon>
        <taxon>Spiralia</taxon>
        <taxon>Lophotrochozoa</taxon>
        <taxon>Platyhelminthes</taxon>
        <taxon>Monogenea</taxon>
        <taxon>Monopisthocotylea</taxon>
        <taxon>Dactylogyridea</taxon>
        <taxon>Ancyrocephalidae</taxon>
        <taxon>Cichlidogyrus</taxon>
    </lineage>
</organism>
<dbReference type="PROSITE" id="PS50238">
    <property type="entry name" value="RHOGAP"/>
    <property type="match status" value="1"/>
</dbReference>
<dbReference type="Pfam" id="PF00620">
    <property type="entry name" value="RhoGAP"/>
    <property type="match status" value="1"/>
</dbReference>
<dbReference type="PANTHER" id="PTHR23179">
    <property type="entry name" value="T-CELL ACTIVATION RHO GTPASE ACTIVATING PROTEIN-RELATED"/>
    <property type="match status" value="1"/>
</dbReference>
<dbReference type="Proteomes" id="UP001626550">
    <property type="component" value="Unassembled WGS sequence"/>
</dbReference>
<name>A0ABD2QCB1_9PLAT</name>
<dbReference type="Gene3D" id="1.10.555.10">
    <property type="entry name" value="Rho GTPase activation protein"/>
    <property type="match status" value="1"/>
</dbReference>